<evidence type="ECO:0000256" key="1">
    <source>
        <dbReference type="SAM" id="MobiDB-lite"/>
    </source>
</evidence>
<organism evidence="2 3">
    <name type="scientific">Stylonychia lemnae</name>
    <name type="common">Ciliate</name>
    <dbReference type="NCBI Taxonomy" id="5949"/>
    <lineage>
        <taxon>Eukaryota</taxon>
        <taxon>Sar</taxon>
        <taxon>Alveolata</taxon>
        <taxon>Ciliophora</taxon>
        <taxon>Intramacronucleata</taxon>
        <taxon>Spirotrichea</taxon>
        <taxon>Stichotrichia</taxon>
        <taxon>Sporadotrichida</taxon>
        <taxon>Oxytrichidae</taxon>
        <taxon>Stylonychinae</taxon>
        <taxon>Stylonychia</taxon>
    </lineage>
</organism>
<feature type="region of interest" description="Disordered" evidence="1">
    <location>
        <begin position="133"/>
        <end position="153"/>
    </location>
</feature>
<dbReference type="InParanoid" id="A0A078AID5"/>
<name>A0A078AID5_STYLE</name>
<dbReference type="AlphaFoldDB" id="A0A078AID5"/>
<dbReference type="EMBL" id="CCKQ01009109">
    <property type="protein sequence ID" value="CDW80573.1"/>
    <property type="molecule type" value="Genomic_DNA"/>
</dbReference>
<gene>
    <name evidence="2" type="primary">Contig13528.g14438</name>
    <name evidence="2" type="ORF">STYLEM_9575</name>
</gene>
<evidence type="ECO:0000313" key="3">
    <source>
        <dbReference type="Proteomes" id="UP000039865"/>
    </source>
</evidence>
<sequence length="238" mass="27931">MTEVNSYRSQQRILQLLKINPSLLRQRVVSQSIQQQLKPLIQNNQQQVIKQEQQASQVELREIQIQTDEPDLSNNIEIQCDVLIQDELPDLDQSQFQLEIVKQENGSVIQELENLQIQDQEPDSHDQELEIRSEATSQISRKSKKIKKQQGHTKEELKQFAKSLAESLYGHTEKNKKKLRDDLMPLIMEIFATYVPEKPEKQAKNNKNKQAKGTAFHHYQKEIVAMKRNLWRQPKQTE</sequence>
<feature type="compositionally biased region" description="Basic residues" evidence="1">
    <location>
        <begin position="141"/>
        <end position="151"/>
    </location>
</feature>
<dbReference type="Proteomes" id="UP000039865">
    <property type="component" value="Unassembled WGS sequence"/>
</dbReference>
<reference evidence="2 3" key="1">
    <citation type="submission" date="2014-06" db="EMBL/GenBank/DDBJ databases">
        <authorList>
            <person name="Swart Estienne"/>
        </authorList>
    </citation>
    <scope>NUCLEOTIDE SEQUENCE [LARGE SCALE GENOMIC DNA]</scope>
    <source>
        <strain evidence="2 3">130c</strain>
    </source>
</reference>
<keyword evidence="3" id="KW-1185">Reference proteome</keyword>
<protein>
    <submittedName>
        <fullName evidence="2">Uncharacterized protein</fullName>
    </submittedName>
</protein>
<proteinExistence type="predicted"/>
<accession>A0A078AID5</accession>
<evidence type="ECO:0000313" key="2">
    <source>
        <dbReference type="EMBL" id="CDW80573.1"/>
    </source>
</evidence>